<sequence>MAFTVKIKNQYSTDTARSYCMVALPPVVVDENSSLTIQPGELMTPTFAVTDTITYDSVTSMTFKYEYFAFVGTCTSGAHPRIERTKSVPVNLGSVKADGFVALVDWDDGQVDIRIAKGNDLEEESLTYAPKGAIRIKCRRAPTNRKKSYVVGLAQRLITEEIDEEDNTQELPDPIPIAAVPYKKDKLYTIKPSATMCIKVTDRGTPEGLVLPPTTAKVATIDFKNAKKGENPQVMVTETGDGYFQGRSHISEATLQKLFSGSSPVPPPQPRAPQQQPARAPAGVSKEKEQAQKLGFTSVRQMHAYQFLTKYNKTQLAGFHKDETLKSIAMNAADWGAKILANDEYRDEYLDDLLVLALFDTILFLDNSKSIDWEPERGEQLQHISGSIVDVENIYDNTPSVRIEFLNGSPRDDTASTAEEARELIANIRNHGKTPLGTQLRRKILDRFVYPKLHSKGTFRPVLICIITDGDPQGEDRDQFKKEIQACKALLQDRDKTRVGEKRKTYSLIDVFTPEPQELTRPRRALPDLSNQQLDIPLDEEDPIFTYSAAISRLAGAAFVGSQKATTIDDIWDYTERLQKDQASNKRLRGLKRIGPCIERLQEYAGVIEVFVQVKPDILALIWGSINLLLQVSSNLVASFDAILGVMKNMGSILPRFKEFVPLFKNNERLKYALGLFFQDILDFYLTVLGCFGIRPLVQPRLDRELSANSILRKLRPLSDSPTTSPEKKGNG</sequence>
<evidence type="ECO:0000256" key="1">
    <source>
        <dbReference type="SAM" id="MobiDB-lite"/>
    </source>
</evidence>
<proteinExistence type="predicted"/>
<dbReference type="RefSeq" id="XP_037210969.1">
    <property type="nucleotide sequence ID" value="XM_037348159.1"/>
</dbReference>
<dbReference type="EMBL" id="JAAQRI010000035">
    <property type="protein sequence ID" value="KAF5646719.1"/>
    <property type="molecule type" value="Genomic_DNA"/>
</dbReference>
<comment type="caution">
    <text evidence="3">The sequence shown here is derived from an EMBL/GenBank/DDBJ whole genome shotgun (WGS) entry which is preliminary data.</text>
</comment>
<dbReference type="Proteomes" id="UP000530670">
    <property type="component" value="Unassembled WGS sequence"/>
</dbReference>
<keyword evidence="4" id="KW-1185">Reference proteome</keyword>
<dbReference type="Gene3D" id="3.40.50.410">
    <property type="entry name" value="von Willebrand factor, type A domain"/>
    <property type="match status" value="1"/>
</dbReference>
<evidence type="ECO:0000313" key="4">
    <source>
        <dbReference type="Proteomes" id="UP000530670"/>
    </source>
</evidence>
<dbReference type="PANTHER" id="PTHR34706:SF1">
    <property type="entry name" value="VWFA DOMAIN-CONTAINING PROTEIN"/>
    <property type="match status" value="1"/>
</dbReference>
<organism evidence="3 4">
    <name type="scientific">Fusarium tjaetaba</name>
    <dbReference type="NCBI Taxonomy" id="1567544"/>
    <lineage>
        <taxon>Eukaryota</taxon>
        <taxon>Fungi</taxon>
        <taxon>Dikarya</taxon>
        <taxon>Ascomycota</taxon>
        <taxon>Pezizomycotina</taxon>
        <taxon>Sordariomycetes</taxon>
        <taxon>Hypocreomycetidae</taxon>
        <taxon>Hypocreales</taxon>
        <taxon>Nectriaceae</taxon>
        <taxon>Fusarium</taxon>
        <taxon>Fusarium fujikuroi species complex</taxon>
    </lineage>
</organism>
<dbReference type="PANTHER" id="PTHR34706">
    <property type="entry name" value="SLR1338 PROTEIN"/>
    <property type="match status" value="1"/>
</dbReference>
<dbReference type="AlphaFoldDB" id="A0A8H5S665"/>
<feature type="domain" description="DUF7708" evidence="2">
    <location>
        <begin position="597"/>
        <end position="687"/>
    </location>
</feature>
<dbReference type="Pfam" id="PF24809">
    <property type="entry name" value="DUF7708"/>
    <property type="match status" value="1"/>
</dbReference>
<gene>
    <name evidence="3" type="ORF">FTJAE_2009</name>
</gene>
<name>A0A8H5S665_9HYPO</name>
<feature type="compositionally biased region" description="Low complexity" evidence="1">
    <location>
        <begin position="272"/>
        <end position="282"/>
    </location>
</feature>
<dbReference type="InterPro" id="IPR056125">
    <property type="entry name" value="DUF7708"/>
</dbReference>
<evidence type="ECO:0000259" key="2">
    <source>
        <dbReference type="Pfam" id="PF24809"/>
    </source>
</evidence>
<dbReference type="OrthoDB" id="21416at2759"/>
<reference evidence="3 4" key="1">
    <citation type="submission" date="2020-05" db="EMBL/GenBank/DDBJ databases">
        <title>Identification and distribution of gene clusters putatively required for synthesis of sphingolipid metabolism inhibitors in phylogenetically diverse species of the filamentous fungus Fusarium.</title>
        <authorList>
            <person name="Kim H.-S."/>
            <person name="Busman M."/>
            <person name="Brown D.W."/>
            <person name="Divon H."/>
            <person name="Uhlig S."/>
            <person name="Proctor R.H."/>
        </authorList>
    </citation>
    <scope>NUCLEOTIDE SEQUENCE [LARGE SCALE GENOMIC DNA]</scope>
    <source>
        <strain evidence="3 4">NRRL 66243</strain>
    </source>
</reference>
<evidence type="ECO:0000313" key="3">
    <source>
        <dbReference type="EMBL" id="KAF5646719.1"/>
    </source>
</evidence>
<dbReference type="InterPro" id="IPR036465">
    <property type="entry name" value="vWFA_dom_sf"/>
</dbReference>
<protein>
    <submittedName>
        <fullName evidence="3">NACHT nucleoside triphosphatase</fullName>
    </submittedName>
</protein>
<feature type="region of interest" description="Disordered" evidence="1">
    <location>
        <begin position="259"/>
        <end position="290"/>
    </location>
</feature>
<dbReference type="GeneID" id="59300429"/>
<accession>A0A8H5S665</accession>